<accession>A0A2A9NMC0</accession>
<proteinExistence type="predicted"/>
<keyword evidence="3" id="KW-1185">Reference proteome</keyword>
<dbReference type="EMBL" id="KZ301990">
    <property type="protein sequence ID" value="PFH51248.1"/>
    <property type="molecule type" value="Genomic_DNA"/>
</dbReference>
<keyword evidence="1" id="KW-0732">Signal</keyword>
<dbReference type="AlphaFoldDB" id="A0A2A9NMC0"/>
<organism evidence="2 3">
    <name type="scientific">Amanita thiersii Skay4041</name>
    <dbReference type="NCBI Taxonomy" id="703135"/>
    <lineage>
        <taxon>Eukaryota</taxon>
        <taxon>Fungi</taxon>
        <taxon>Dikarya</taxon>
        <taxon>Basidiomycota</taxon>
        <taxon>Agaricomycotina</taxon>
        <taxon>Agaricomycetes</taxon>
        <taxon>Agaricomycetidae</taxon>
        <taxon>Agaricales</taxon>
        <taxon>Pluteineae</taxon>
        <taxon>Amanitaceae</taxon>
        <taxon>Amanita</taxon>
    </lineage>
</organism>
<dbReference type="OrthoDB" id="2310204at2759"/>
<gene>
    <name evidence="2" type="ORF">AMATHDRAFT_3242</name>
</gene>
<evidence type="ECO:0000313" key="2">
    <source>
        <dbReference type="EMBL" id="PFH51248.1"/>
    </source>
</evidence>
<protein>
    <submittedName>
        <fullName evidence="2">Uncharacterized protein</fullName>
    </submittedName>
</protein>
<reference evidence="2 3" key="1">
    <citation type="submission" date="2014-02" db="EMBL/GenBank/DDBJ databases">
        <title>Transposable element dynamics among asymbiotic and ectomycorrhizal Amanita fungi.</title>
        <authorList>
            <consortium name="DOE Joint Genome Institute"/>
            <person name="Hess J."/>
            <person name="Skrede I."/>
            <person name="Wolfe B."/>
            <person name="LaButti K."/>
            <person name="Ohm R.A."/>
            <person name="Grigoriev I.V."/>
            <person name="Pringle A."/>
        </authorList>
    </citation>
    <scope>NUCLEOTIDE SEQUENCE [LARGE SCALE GENOMIC DNA]</scope>
    <source>
        <strain evidence="2 3">SKay4041</strain>
    </source>
</reference>
<dbReference type="Proteomes" id="UP000242287">
    <property type="component" value="Unassembled WGS sequence"/>
</dbReference>
<dbReference type="STRING" id="703135.A0A2A9NMC0"/>
<sequence>MVLPTCLLLLSCLYTSVRSAEFLELGRDSSYRQQEQNIWRRSSSRTIPENGFFDPVEKGGSMLTQSAKHIPLLLLNNPTDFSGQGEPLNVIISGASDPTVLVDQDMDGGLGNYFLSFGFSSECLGQHIGNSQRANLGDGQGYHNETAVIRWNYGDPQLGSCKETVQGGNHFRYWIQDGHAANSGAIFMAVSYELPLAQFHDIVPNGYNLGRDYLIGNITKSSVPTLSLVNTTSYTGTTSWNGYTYQSHIKYTPNLLQNTSVGINHNLSVGVNGLNAVDGLVAVIHIAITQKPETRNSAFSSPSLPLYGPLALALAMTFSLL</sequence>
<feature type="signal peptide" evidence="1">
    <location>
        <begin position="1"/>
        <end position="19"/>
    </location>
</feature>
<name>A0A2A9NMC0_9AGAR</name>
<evidence type="ECO:0000313" key="3">
    <source>
        <dbReference type="Proteomes" id="UP000242287"/>
    </source>
</evidence>
<evidence type="ECO:0000256" key="1">
    <source>
        <dbReference type="SAM" id="SignalP"/>
    </source>
</evidence>
<feature type="chain" id="PRO_5012766931" evidence="1">
    <location>
        <begin position="20"/>
        <end position="321"/>
    </location>
</feature>